<keyword evidence="3 4" id="KW-0862">Zinc</keyword>
<sequence length="400" mass="44781">MLIRPLLSTIAVLPQVTRSLGLKVVPPPKYGLIDLPQKALSLNESDRAVLDTKSRSVNRSLLVVDGVSYKRTANKLINTAVAPAAKLSLRPKAKLVTIEGADFVMNSRGTKLVRKSELSKEGKTFARTIPQFVEVNGNKFMRTKGGNLILADKYRHPHAAKSRKPQRKRNHCQYYRFGKAEYITIVAIQLIVFPGLCNKKNGECPFVHDPDRIAICTQYLKGKCDNTQCKRSHRPTDKNVPDCAYFDTQRGCKKGDACLHRHVKLDEKASVCRAYAFERYCDLGKQCPHRHVVECPDFDANGKCDNTKCKLRHGRREKPARADEEMPDEEDLEALLALPIRPEFDRVDDEGKEPGSDEEEDDFEGGSDASSDDFDFELEDALQGDEGDGSGSPEDVDMVD</sequence>
<feature type="domain" description="C3H1-type" evidence="6">
    <location>
        <begin position="237"/>
        <end position="265"/>
    </location>
</feature>
<evidence type="ECO:0000256" key="4">
    <source>
        <dbReference type="PROSITE-ProRule" id="PRU00723"/>
    </source>
</evidence>
<dbReference type="Proteomes" id="UP001212841">
    <property type="component" value="Unassembled WGS sequence"/>
</dbReference>
<dbReference type="PANTHER" id="PTHR46156:SF1">
    <property type="entry name" value="ZINC FINGER CCCH DOMAIN-CONTAINING PROTEIN 3"/>
    <property type="match status" value="1"/>
</dbReference>
<feature type="compositionally biased region" description="Acidic residues" evidence="5">
    <location>
        <begin position="346"/>
        <end position="400"/>
    </location>
</feature>
<dbReference type="PANTHER" id="PTHR46156">
    <property type="entry name" value="CCCH ZINGC FINGER"/>
    <property type="match status" value="1"/>
</dbReference>
<feature type="region of interest" description="Disordered" evidence="5">
    <location>
        <begin position="336"/>
        <end position="400"/>
    </location>
</feature>
<dbReference type="InterPro" id="IPR036855">
    <property type="entry name" value="Znf_CCCH_sf"/>
</dbReference>
<accession>A0AAD5SKI5</accession>
<dbReference type="InterPro" id="IPR000571">
    <property type="entry name" value="Znf_CCCH"/>
</dbReference>
<feature type="zinc finger region" description="C3H1-type" evidence="4">
    <location>
        <begin position="266"/>
        <end position="294"/>
    </location>
</feature>
<evidence type="ECO:0000313" key="7">
    <source>
        <dbReference type="EMBL" id="KAJ3056444.1"/>
    </source>
</evidence>
<feature type="domain" description="C3H1-type" evidence="6">
    <location>
        <begin position="266"/>
        <end position="294"/>
    </location>
</feature>
<dbReference type="GO" id="GO:0008270">
    <property type="term" value="F:zinc ion binding"/>
    <property type="evidence" value="ECO:0007669"/>
    <property type="project" value="UniProtKB-KW"/>
</dbReference>
<comment type="caution">
    <text evidence="7">The sequence shown here is derived from an EMBL/GenBank/DDBJ whole genome shotgun (WGS) entry which is preliminary data.</text>
</comment>
<evidence type="ECO:0000259" key="6">
    <source>
        <dbReference type="PROSITE" id="PS50103"/>
    </source>
</evidence>
<dbReference type="SUPFAM" id="SSF90229">
    <property type="entry name" value="CCCH zinc finger"/>
    <property type="match status" value="1"/>
</dbReference>
<dbReference type="AlphaFoldDB" id="A0AAD5SKI5"/>
<name>A0AAD5SKI5_9FUNG</name>
<gene>
    <name evidence="7" type="ORF">HK097_006935</name>
</gene>
<dbReference type="GO" id="GO:0005634">
    <property type="term" value="C:nucleus"/>
    <property type="evidence" value="ECO:0007669"/>
    <property type="project" value="TreeGrafter"/>
</dbReference>
<evidence type="ECO:0000313" key="8">
    <source>
        <dbReference type="Proteomes" id="UP001212841"/>
    </source>
</evidence>
<evidence type="ECO:0000256" key="2">
    <source>
        <dbReference type="ARBA" id="ARBA00022771"/>
    </source>
</evidence>
<dbReference type="SMART" id="SM00356">
    <property type="entry name" value="ZnF_C3H1"/>
    <property type="match status" value="5"/>
</dbReference>
<keyword evidence="2 4" id="KW-0863">Zinc-finger</keyword>
<evidence type="ECO:0000256" key="3">
    <source>
        <dbReference type="ARBA" id="ARBA00022833"/>
    </source>
</evidence>
<organism evidence="7 8">
    <name type="scientific">Rhizophlyctis rosea</name>
    <dbReference type="NCBI Taxonomy" id="64517"/>
    <lineage>
        <taxon>Eukaryota</taxon>
        <taxon>Fungi</taxon>
        <taxon>Fungi incertae sedis</taxon>
        <taxon>Chytridiomycota</taxon>
        <taxon>Chytridiomycota incertae sedis</taxon>
        <taxon>Chytridiomycetes</taxon>
        <taxon>Rhizophlyctidales</taxon>
        <taxon>Rhizophlyctidaceae</taxon>
        <taxon>Rhizophlyctis</taxon>
    </lineage>
</organism>
<dbReference type="PROSITE" id="PS50103">
    <property type="entry name" value="ZF_C3H1"/>
    <property type="match status" value="3"/>
</dbReference>
<feature type="zinc finger region" description="C3H1-type" evidence="4">
    <location>
        <begin position="237"/>
        <end position="265"/>
    </location>
</feature>
<keyword evidence="1 4" id="KW-0479">Metal-binding</keyword>
<proteinExistence type="predicted"/>
<feature type="zinc finger region" description="C3H1-type" evidence="4">
    <location>
        <begin position="210"/>
        <end position="236"/>
    </location>
</feature>
<protein>
    <recommendedName>
        <fullName evidence="6">C3H1-type domain-containing protein</fullName>
    </recommendedName>
</protein>
<dbReference type="Gene3D" id="4.10.1000.10">
    <property type="entry name" value="Zinc finger, CCCH-type"/>
    <property type="match status" value="2"/>
</dbReference>
<evidence type="ECO:0000256" key="1">
    <source>
        <dbReference type="ARBA" id="ARBA00022723"/>
    </source>
</evidence>
<feature type="domain" description="C3H1-type" evidence="6">
    <location>
        <begin position="210"/>
        <end position="236"/>
    </location>
</feature>
<evidence type="ECO:0000256" key="5">
    <source>
        <dbReference type="SAM" id="MobiDB-lite"/>
    </source>
</evidence>
<keyword evidence="8" id="KW-1185">Reference proteome</keyword>
<reference evidence="7" key="1">
    <citation type="submission" date="2020-05" db="EMBL/GenBank/DDBJ databases">
        <title>Phylogenomic resolution of chytrid fungi.</title>
        <authorList>
            <person name="Stajich J.E."/>
            <person name="Amses K."/>
            <person name="Simmons R."/>
            <person name="Seto K."/>
            <person name="Myers J."/>
            <person name="Bonds A."/>
            <person name="Quandt C.A."/>
            <person name="Barry K."/>
            <person name="Liu P."/>
            <person name="Grigoriev I."/>
            <person name="Longcore J.E."/>
            <person name="James T.Y."/>
        </authorList>
    </citation>
    <scope>NUCLEOTIDE SEQUENCE</scope>
    <source>
        <strain evidence="7">JEL0318</strain>
    </source>
</reference>
<dbReference type="EMBL" id="JADGJD010000033">
    <property type="protein sequence ID" value="KAJ3056444.1"/>
    <property type="molecule type" value="Genomic_DNA"/>
</dbReference>